<dbReference type="SUPFAM" id="SSF51569">
    <property type="entry name" value="Aldolase"/>
    <property type="match status" value="1"/>
</dbReference>
<proteinExistence type="inferred from homology"/>
<keyword evidence="1 2" id="KW-0808">Transferase</keyword>
<dbReference type="GO" id="GO:0003849">
    <property type="term" value="F:3-deoxy-7-phosphoheptulonate synthase activity"/>
    <property type="evidence" value="ECO:0007669"/>
    <property type="project" value="UniProtKB-EC"/>
</dbReference>
<feature type="region of interest" description="Disordered" evidence="3">
    <location>
        <begin position="1"/>
        <end position="21"/>
    </location>
</feature>
<protein>
    <recommendedName>
        <fullName evidence="2">Phospho-2-dehydro-3-deoxyheptonate aldolase</fullName>
        <ecNumber evidence="2">2.5.1.54</ecNumber>
    </recommendedName>
</protein>
<comment type="catalytic activity">
    <reaction evidence="2">
        <text>D-erythrose 4-phosphate + phosphoenolpyruvate + H2O = 7-phospho-2-dehydro-3-deoxy-D-arabino-heptonate + phosphate</text>
        <dbReference type="Rhea" id="RHEA:14717"/>
        <dbReference type="ChEBI" id="CHEBI:15377"/>
        <dbReference type="ChEBI" id="CHEBI:16897"/>
        <dbReference type="ChEBI" id="CHEBI:43474"/>
        <dbReference type="ChEBI" id="CHEBI:58394"/>
        <dbReference type="ChEBI" id="CHEBI:58702"/>
        <dbReference type="EC" id="2.5.1.54"/>
    </reaction>
</comment>
<reference evidence="4 5" key="1">
    <citation type="submission" date="2018-09" db="EMBL/GenBank/DDBJ databases">
        <title>Metagenome Assembled Genomes from an Advanced Water Purification Facility.</title>
        <authorList>
            <person name="Stamps B.W."/>
            <person name="Spear J.R."/>
        </authorList>
    </citation>
    <scope>NUCLEOTIDE SEQUENCE [LARGE SCALE GENOMIC DNA]</scope>
    <source>
        <strain evidence="4">Bin_52_1</strain>
    </source>
</reference>
<dbReference type="InterPro" id="IPR002480">
    <property type="entry name" value="DAHP_synth_2"/>
</dbReference>
<comment type="similarity">
    <text evidence="2">Belongs to the class-II DAHP synthase family.</text>
</comment>
<evidence type="ECO:0000313" key="4">
    <source>
        <dbReference type="EMBL" id="TXI34132.1"/>
    </source>
</evidence>
<accession>A0A5C7WBH1</accession>
<dbReference type="Proteomes" id="UP000321110">
    <property type="component" value="Unassembled WGS sequence"/>
</dbReference>
<dbReference type="PANTHER" id="PTHR21337:SF0">
    <property type="entry name" value="PHOSPHO-2-DEHYDRO-3-DEOXYHEPTONATE ALDOLASE"/>
    <property type="match status" value="1"/>
</dbReference>
<gene>
    <name evidence="4" type="ORF">E6Q69_04770</name>
</gene>
<dbReference type="EMBL" id="SSFO01000079">
    <property type="protein sequence ID" value="TXI34132.1"/>
    <property type="molecule type" value="Genomic_DNA"/>
</dbReference>
<organism evidence="4 5">
    <name type="scientific">Aquipseudomonas alcaligenes</name>
    <name type="common">Pseudomonas alcaligenes</name>
    <dbReference type="NCBI Taxonomy" id="43263"/>
    <lineage>
        <taxon>Bacteria</taxon>
        <taxon>Pseudomonadati</taxon>
        <taxon>Pseudomonadota</taxon>
        <taxon>Gammaproteobacteria</taxon>
        <taxon>Pseudomonadales</taxon>
        <taxon>Pseudomonadaceae</taxon>
        <taxon>Aquipseudomonas</taxon>
    </lineage>
</organism>
<comment type="caution">
    <text evidence="4">The sequence shown here is derived from an EMBL/GenBank/DDBJ whole genome shotgun (WGS) entry which is preliminary data.</text>
</comment>
<dbReference type="EC" id="2.5.1.54" evidence="2"/>
<evidence type="ECO:0000256" key="2">
    <source>
        <dbReference type="RuleBase" id="RU363071"/>
    </source>
</evidence>
<evidence type="ECO:0000313" key="5">
    <source>
        <dbReference type="Proteomes" id="UP000321110"/>
    </source>
</evidence>
<evidence type="ECO:0000256" key="1">
    <source>
        <dbReference type="ARBA" id="ARBA00022679"/>
    </source>
</evidence>
<evidence type="ECO:0000256" key="3">
    <source>
        <dbReference type="SAM" id="MobiDB-lite"/>
    </source>
</evidence>
<dbReference type="GO" id="GO:0009073">
    <property type="term" value="P:aromatic amino acid family biosynthetic process"/>
    <property type="evidence" value="ECO:0007669"/>
    <property type="project" value="InterPro"/>
</dbReference>
<dbReference type="Pfam" id="PF01474">
    <property type="entry name" value="DAHP_synth_2"/>
    <property type="match status" value="1"/>
</dbReference>
<dbReference type="AlphaFoldDB" id="A0A5C7WBH1"/>
<dbReference type="PANTHER" id="PTHR21337">
    <property type="entry name" value="PHOSPHO-2-DEHYDRO-3-DEOXYHEPTONATE ALDOLASE 1, 2"/>
    <property type="match status" value="1"/>
</dbReference>
<sequence>MSAWSPESWRGKPIQQQPQYPDAAHLARVEQTLAGYPPLVFAGEARELRRQFA</sequence>
<feature type="non-terminal residue" evidence="4">
    <location>
        <position position="53"/>
    </location>
</feature>
<name>A0A5C7WBH1_AQUAC</name>